<evidence type="ECO:0000256" key="2">
    <source>
        <dbReference type="ARBA" id="ARBA00022771"/>
    </source>
</evidence>
<keyword evidence="2 4" id="KW-0863">Zinc-finger</keyword>
<evidence type="ECO:0000256" key="5">
    <source>
        <dbReference type="SAM" id="Coils"/>
    </source>
</evidence>
<keyword evidence="8" id="KW-1185">Reference proteome</keyword>
<sequence length="254" mass="29089">MAWTDENAGRRFFGCSKYVKKNGCVFRCQHFKWVDEAYPTLRDRLWGMYAQIDGLKERNEELEIKVTTLKKNKRKEEENTLQWKTRAQELEKEVENADTQNIYKRLIYPKYNSYRFICQNQKTTFVQMLTESSALKKKQHFSKCLLNHLPKTKNTFVPKHKTIFVQNYLPKVLFPPSFFCDPAVLPSASFLKENLEPTLEFVASLAAKSCVADLPAFFGTCDVCEASAAFPLSFFGACGAGASFVACDLCAAFV</sequence>
<dbReference type="AlphaFoldDB" id="A0A2G5D0I4"/>
<dbReference type="InterPro" id="IPR010666">
    <property type="entry name" value="Znf_GRF"/>
</dbReference>
<evidence type="ECO:0000313" key="8">
    <source>
        <dbReference type="Proteomes" id="UP000230069"/>
    </source>
</evidence>
<organism evidence="7 8">
    <name type="scientific">Aquilegia coerulea</name>
    <name type="common">Rocky mountain columbine</name>
    <dbReference type="NCBI Taxonomy" id="218851"/>
    <lineage>
        <taxon>Eukaryota</taxon>
        <taxon>Viridiplantae</taxon>
        <taxon>Streptophyta</taxon>
        <taxon>Embryophyta</taxon>
        <taxon>Tracheophyta</taxon>
        <taxon>Spermatophyta</taxon>
        <taxon>Magnoliopsida</taxon>
        <taxon>Ranunculales</taxon>
        <taxon>Ranunculaceae</taxon>
        <taxon>Thalictroideae</taxon>
        <taxon>Aquilegia</taxon>
    </lineage>
</organism>
<reference evidence="7 8" key="1">
    <citation type="submission" date="2017-09" db="EMBL/GenBank/DDBJ databases">
        <title>WGS assembly of Aquilegia coerulea Goldsmith.</title>
        <authorList>
            <person name="Hodges S."/>
            <person name="Kramer E."/>
            <person name="Nordborg M."/>
            <person name="Tomkins J."/>
            <person name="Borevitz J."/>
            <person name="Derieg N."/>
            <person name="Yan J."/>
            <person name="Mihaltcheva S."/>
            <person name="Hayes R.D."/>
            <person name="Rokhsar D."/>
        </authorList>
    </citation>
    <scope>NUCLEOTIDE SEQUENCE [LARGE SCALE GENOMIC DNA]</scope>
    <source>
        <strain evidence="8">cv. Goldsmith</strain>
    </source>
</reference>
<evidence type="ECO:0000256" key="4">
    <source>
        <dbReference type="PROSITE-ProRule" id="PRU01343"/>
    </source>
</evidence>
<dbReference type="Proteomes" id="UP000230069">
    <property type="component" value="Unassembled WGS sequence"/>
</dbReference>
<keyword evidence="1" id="KW-0479">Metal-binding</keyword>
<evidence type="ECO:0000313" key="7">
    <source>
        <dbReference type="EMBL" id="PIA37025.1"/>
    </source>
</evidence>
<gene>
    <name evidence="7" type="ORF">AQUCO_03100050v1</name>
</gene>
<keyword evidence="5" id="KW-0175">Coiled coil</keyword>
<evidence type="ECO:0000256" key="1">
    <source>
        <dbReference type="ARBA" id="ARBA00022723"/>
    </source>
</evidence>
<dbReference type="OrthoDB" id="1436831at2759"/>
<evidence type="ECO:0000259" key="6">
    <source>
        <dbReference type="PROSITE" id="PS51999"/>
    </source>
</evidence>
<evidence type="ECO:0000256" key="3">
    <source>
        <dbReference type="ARBA" id="ARBA00022833"/>
    </source>
</evidence>
<proteinExistence type="predicted"/>
<feature type="coiled-coil region" evidence="5">
    <location>
        <begin position="52"/>
        <end position="100"/>
    </location>
</feature>
<protein>
    <recommendedName>
        <fullName evidence="6">GRF-type domain-containing protein</fullName>
    </recommendedName>
</protein>
<accession>A0A2G5D0I4</accession>
<dbReference type="GO" id="GO:0008270">
    <property type="term" value="F:zinc ion binding"/>
    <property type="evidence" value="ECO:0007669"/>
    <property type="project" value="UniProtKB-KW"/>
</dbReference>
<feature type="domain" description="GRF-type" evidence="6">
    <location>
        <begin position="1"/>
        <end position="37"/>
    </location>
</feature>
<dbReference type="InParanoid" id="A0A2G5D0I4"/>
<keyword evidence="3" id="KW-0862">Zinc</keyword>
<dbReference type="EMBL" id="KZ305048">
    <property type="protein sequence ID" value="PIA37025.1"/>
    <property type="molecule type" value="Genomic_DNA"/>
</dbReference>
<name>A0A2G5D0I4_AQUCA</name>
<dbReference type="PROSITE" id="PS51999">
    <property type="entry name" value="ZF_GRF"/>
    <property type="match status" value="1"/>
</dbReference>